<feature type="signal peptide" evidence="1">
    <location>
        <begin position="1"/>
        <end position="34"/>
    </location>
</feature>
<comment type="caution">
    <text evidence="2">The sequence shown here is derived from an EMBL/GenBank/DDBJ whole genome shotgun (WGS) entry which is preliminary data.</text>
</comment>
<dbReference type="EMBL" id="QQOH01000004">
    <property type="protein sequence ID" value="RDE19086.1"/>
    <property type="molecule type" value="Genomic_DNA"/>
</dbReference>
<evidence type="ECO:0000313" key="2">
    <source>
        <dbReference type="EMBL" id="RDE19086.1"/>
    </source>
</evidence>
<accession>A0A369WEP4</accession>
<keyword evidence="1" id="KW-0732">Signal</keyword>
<evidence type="ECO:0000256" key="1">
    <source>
        <dbReference type="SAM" id="SignalP"/>
    </source>
</evidence>
<dbReference type="AlphaFoldDB" id="A0A369WEP4"/>
<gene>
    <name evidence="2" type="ORF">DV711_15970</name>
</gene>
<dbReference type="Proteomes" id="UP000253769">
    <property type="component" value="Unassembled WGS sequence"/>
</dbReference>
<feature type="chain" id="PRO_5016926025" evidence="1">
    <location>
        <begin position="35"/>
        <end position="320"/>
    </location>
</feature>
<organism evidence="2 3">
    <name type="scientific">Motiliproteus coralliicola</name>
    <dbReference type="NCBI Taxonomy" id="2283196"/>
    <lineage>
        <taxon>Bacteria</taxon>
        <taxon>Pseudomonadati</taxon>
        <taxon>Pseudomonadota</taxon>
        <taxon>Gammaproteobacteria</taxon>
        <taxon>Oceanospirillales</taxon>
        <taxon>Oceanospirillaceae</taxon>
        <taxon>Motiliproteus</taxon>
    </lineage>
</organism>
<sequence>MIMNSILFTPKSFNRRLKTGLLGLLLMATASVEAATESVQLTSTTHNSDQVGAYAGVERLDLGAMDQMRGGFSFGHLEMRFGATLSTLIDKVRLDTVFNITKQGAEIVSQALSHLAQVNPASVETVQQTIATAASAQSAIEAATDSTISNTAPIHSTISGPAASVTPVTGTPSALPAVPVEQVVAAPSSTAPPTSTPIDTPTTVATAPATTTVQSQPSTAVVISPDSSTSIADLAPVDIKLDGLTTSGNFGGLVINNQKGFTAAVHKLTREAAISAVISNANNLKVQQKLDIRIEVANTKSARQAAMRAAMGRLAGGMFR</sequence>
<reference evidence="2 3" key="1">
    <citation type="submission" date="2018-07" db="EMBL/GenBank/DDBJ databases">
        <title>Motiliproteus coralliicola sp. nov., a bacterium isolated from Coral.</title>
        <authorList>
            <person name="Wang G."/>
        </authorList>
    </citation>
    <scope>NUCLEOTIDE SEQUENCE [LARGE SCALE GENOMIC DNA]</scope>
    <source>
        <strain evidence="2 3">C34</strain>
    </source>
</reference>
<evidence type="ECO:0000313" key="3">
    <source>
        <dbReference type="Proteomes" id="UP000253769"/>
    </source>
</evidence>
<protein>
    <submittedName>
        <fullName evidence="2">Uncharacterized protein</fullName>
    </submittedName>
</protein>
<name>A0A369WEP4_9GAMM</name>
<keyword evidence="3" id="KW-1185">Reference proteome</keyword>
<proteinExistence type="predicted"/>